<proteinExistence type="predicted"/>
<name>A0ABT2LMU9_9HYPH</name>
<dbReference type="InterPro" id="IPR027417">
    <property type="entry name" value="P-loop_NTPase"/>
</dbReference>
<dbReference type="EMBL" id="JAOCZP010000003">
    <property type="protein sequence ID" value="MCT7375892.1"/>
    <property type="molecule type" value="Genomic_DNA"/>
</dbReference>
<evidence type="ECO:0000313" key="1">
    <source>
        <dbReference type="EMBL" id="MCT7375892.1"/>
    </source>
</evidence>
<dbReference type="InterPro" id="IPR052922">
    <property type="entry name" value="Cytidylate_Kinase-2"/>
</dbReference>
<comment type="caution">
    <text evidence="1">The sequence shown here is derived from an EMBL/GenBank/DDBJ whole genome shotgun (WGS) entry which is preliminary data.</text>
</comment>
<gene>
    <name evidence="1" type="ORF">N5A92_12710</name>
</gene>
<sequence>MPVIHLDDLHWEPGRCGVSRDRALRDADVQAAAHADTWIMEGVYGQLVNLVFSRITALVWIDLPEAECIANIMQRGTQYGESQEQFQDLLDWVAGYRTRAKNWNSFESHSKLFAAFPGRRWQLSSRNEIAAFVEHVVEASVAAKDASGGSAGECPWPK</sequence>
<reference evidence="1 2" key="1">
    <citation type="submission" date="2022-09" db="EMBL/GenBank/DDBJ databases">
        <title>Chelativorans salina sp. nov., a novel slightly halophilic bacterium isolated from a saline lake sediment enrichment.</title>
        <authorList>
            <person name="Gao L."/>
            <person name="Fang B.-Z."/>
            <person name="Li W.-J."/>
        </authorList>
    </citation>
    <scope>NUCLEOTIDE SEQUENCE [LARGE SCALE GENOMIC DNA]</scope>
    <source>
        <strain evidence="1 2">EGI FJ00035</strain>
    </source>
</reference>
<dbReference type="PANTHER" id="PTHR37816">
    <property type="entry name" value="YALI0E33011P"/>
    <property type="match status" value="1"/>
</dbReference>
<organism evidence="1 2">
    <name type="scientific">Chelativorans salis</name>
    <dbReference type="NCBI Taxonomy" id="2978478"/>
    <lineage>
        <taxon>Bacteria</taxon>
        <taxon>Pseudomonadati</taxon>
        <taxon>Pseudomonadota</taxon>
        <taxon>Alphaproteobacteria</taxon>
        <taxon>Hyphomicrobiales</taxon>
        <taxon>Phyllobacteriaceae</taxon>
        <taxon>Chelativorans</taxon>
    </lineage>
</organism>
<protein>
    <submittedName>
        <fullName evidence="1">AAA family ATPase</fullName>
    </submittedName>
</protein>
<accession>A0ABT2LMU9</accession>
<keyword evidence="2" id="KW-1185">Reference proteome</keyword>
<dbReference type="SUPFAM" id="SSF52540">
    <property type="entry name" value="P-loop containing nucleoside triphosphate hydrolases"/>
    <property type="match status" value="1"/>
</dbReference>
<evidence type="ECO:0000313" key="2">
    <source>
        <dbReference type="Proteomes" id="UP001320831"/>
    </source>
</evidence>
<dbReference type="RefSeq" id="WP_260903605.1">
    <property type="nucleotide sequence ID" value="NZ_JAOCZP010000003.1"/>
</dbReference>
<dbReference type="PANTHER" id="PTHR37816:SF1">
    <property type="entry name" value="TOXIN"/>
    <property type="match status" value="1"/>
</dbReference>
<dbReference type="Proteomes" id="UP001320831">
    <property type="component" value="Unassembled WGS sequence"/>
</dbReference>